<dbReference type="Gene3D" id="3.40.630.30">
    <property type="match status" value="1"/>
</dbReference>
<keyword evidence="2" id="KW-0808">Transferase</keyword>
<keyword evidence="3" id="KW-1185">Reference proteome</keyword>
<proteinExistence type="predicted"/>
<dbReference type="Proteomes" id="UP000219374">
    <property type="component" value="Unassembled WGS sequence"/>
</dbReference>
<feature type="domain" description="N-acetyltransferase" evidence="1">
    <location>
        <begin position="1"/>
        <end position="98"/>
    </location>
</feature>
<dbReference type="PROSITE" id="PS51186">
    <property type="entry name" value="GNAT"/>
    <property type="match status" value="1"/>
</dbReference>
<dbReference type="GO" id="GO:0016747">
    <property type="term" value="F:acyltransferase activity, transferring groups other than amino-acyl groups"/>
    <property type="evidence" value="ECO:0007669"/>
    <property type="project" value="InterPro"/>
</dbReference>
<dbReference type="InterPro" id="IPR000182">
    <property type="entry name" value="GNAT_dom"/>
</dbReference>
<dbReference type="SUPFAM" id="SSF55729">
    <property type="entry name" value="Acyl-CoA N-acyltransferases (Nat)"/>
    <property type="match status" value="1"/>
</dbReference>
<evidence type="ECO:0000259" key="1">
    <source>
        <dbReference type="PROSITE" id="PS51186"/>
    </source>
</evidence>
<name>A0A286D2P6_9GAMM</name>
<evidence type="ECO:0000313" key="2">
    <source>
        <dbReference type="EMBL" id="SOD52935.1"/>
    </source>
</evidence>
<sequence>MIQAWVKNRLGGRAHGWFQPGSRFVLAKIEITRSHRSKGYGTVVLEELRAKARQCGCSELVFQGVRADNSGAIKLYTSFGAKPVPTSGNLCDFVVPLP</sequence>
<organism evidence="2 3">
    <name type="scientific">Pseudoxanthomonas wuyuanensis</name>
    <dbReference type="NCBI Taxonomy" id="1073196"/>
    <lineage>
        <taxon>Bacteria</taxon>
        <taxon>Pseudomonadati</taxon>
        <taxon>Pseudomonadota</taxon>
        <taxon>Gammaproteobacteria</taxon>
        <taxon>Lysobacterales</taxon>
        <taxon>Lysobacteraceae</taxon>
        <taxon>Pseudoxanthomonas</taxon>
    </lineage>
</organism>
<accession>A0A286D2P6</accession>
<evidence type="ECO:0000313" key="3">
    <source>
        <dbReference type="Proteomes" id="UP000219374"/>
    </source>
</evidence>
<dbReference type="AlphaFoldDB" id="A0A286D2P6"/>
<dbReference type="Pfam" id="PF00583">
    <property type="entry name" value="Acetyltransf_1"/>
    <property type="match status" value="1"/>
</dbReference>
<protein>
    <submittedName>
        <fullName evidence="2">Acetyltransferase (GNAT) family protein</fullName>
    </submittedName>
</protein>
<reference evidence="2 3" key="1">
    <citation type="submission" date="2017-09" db="EMBL/GenBank/DDBJ databases">
        <authorList>
            <person name="Ehlers B."/>
            <person name="Leendertz F.H."/>
        </authorList>
    </citation>
    <scope>NUCLEOTIDE SEQUENCE [LARGE SCALE GENOMIC DNA]</scope>
    <source>
        <strain evidence="2 3">CGMCC 1.10978</strain>
    </source>
</reference>
<dbReference type="EMBL" id="OCND01000002">
    <property type="protein sequence ID" value="SOD52935.1"/>
    <property type="molecule type" value="Genomic_DNA"/>
</dbReference>
<dbReference type="InterPro" id="IPR016181">
    <property type="entry name" value="Acyl_CoA_acyltransferase"/>
</dbReference>
<gene>
    <name evidence="2" type="ORF">SAMN06296416_102155</name>
</gene>
<dbReference type="CDD" id="cd04301">
    <property type="entry name" value="NAT_SF"/>
    <property type="match status" value="1"/>
</dbReference>